<dbReference type="EMBL" id="CP045921">
    <property type="protein sequence ID" value="QHN43289.1"/>
    <property type="molecule type" value="Genomic_DNA"/>
</dbReference>
<dbReference type="Proteomes" id="UP001059824">
    <property type="component" value="Chromosome"/>
</dbReference>
<proteinExistence type="predicted"/>
<gene>
    <name evidence="1" type="ORF">GII36_05580</name>
</gene>
<evidence type="ECO:0000313" key="2">
    <source>
        <dbReference type="Proteomes" id="UP001059824"/>
    </source>
</evidence>
<accession>A0A857MPW2</accession>
<keyword evidence="2" id="KW-1185">Reference proteome</keyword>
<name>A0A857MPW2_9BACT</name>
<dbReference type="AlphaFoldDB" id="A0A857MPW2"/>
<organism evidence="1 2">
    <name type="scientific">Candidatus Mycosynbacter amalyticus</name>
    <dbReference type="NCBI Taxonomy" id="2665156"/>
    <lineage>
        <taxon>Bacteria</taxon>
        <taxon>Candidatus Saccharimonadota</taxon>
        <taxon>Candidatus Saccharimonadota incertae sedis</taxon>
        <taxon>Candidatus Mycosynbacter</taxon>
    </lineage>
</organism>
<sequence>MNNFKGLDYQTWSAVLLFLMRSREASFDSIILEDKNWEDFTLVYVDGKKIVCESKYYARAFTTSNLLKILKNITESPDDLSEKDEILIVCPSVSNDLEERIKHLRWYTDHEAWFTQKGYSAKEIELLPRVSFFKPESAEFLYEESLAYFYNHPKLAGAWLPRADVERWLDSIVMSSFFRKATKGEKFTRQQLSDDVDNYYDNELDKNVEYDRRQTDIPQQFKSILTHIKNHDENQIKRNISAWTIQPDLMYFVIQEIFSQKGLKLADWDIVWSKIIDRQYSFRVVYDFKDHIKDRENAAYTIGLFASHTDAFTNPAFDDFRAEFAMQTMEMILKEHSDLSPQVYDFIDAFLKDKRVDYTELDDRSDRQEKVEIAKLLVLTFDYFQATKNQEYIGRSIELVSLYFNLIDDDGEYDIYTPSPIFNILYKYLAADFINRIEEVIDIIVGQYQNAKIYGGSYNGWDGMGGGVSQSGDQFTLNDRHYIQHVLEPALKEHYAFDKTSAWKLVNERFISKDSNVSVDRPDFLNRAALHIVLQEYSDGEHSDDALKILKNQVIARKGIPSKHELIFQMLRDKNPDLSNDKKWSLINIFLKKYTLPYSVFVEQIVSSLALDGDERALSAIVSWMDNPEYRKRQVWHSFYVGRIMIQLLSSDPTTKLFETGVEVLNSYLKTKEFTHELGSFDSYDISRTIAQVIERDYDSGLKILRDINKSDVLTSNQQTAIWLSIEQVDKDNKALIGKLYQDFVRPVLYDELGGDNSRIEARLTEHYPRQLAVQFGEHLAKQGFVNEALEIARIFINDSHPKLENDPDDPKGQSNYHLKILNGEEDPRIITTVRGWVAWILSSLISMRGKDHLEEVAQMTEKLVKDENLYVVTQGMIPLTSLMQNRHSVLPKTDKRFIPRELSDHIENLSLELVDKYDNKVILHHLEAVLHRFRTMTTEQAMHVFKQYGLIDNKAKTDDIYTLLISFALFRKNFFTDESFKKLFGEDMYQKVNNFDDQPFKDLLNMIIESDNDEARTHIGWFFWTLPKKGSNYEEDIDLSFEYLDKIADRYTREAFNRAAYFVNDRIKERPEQSLRLWEKITRNEQAWISENYKTLERSSWWSHHYNDDFLITAKELAGDEKYLEMLRIILSYPEGYQPMFKPQLHYDILRQIKTGEAKTVLDKLKASYPSLYAKDIDEN</sequence>
<dbReference type="KEGG" id="mama:GII36_05580"/>
<reference evidence="1" key="1">
    <citation type="journal article" date="2021" name="Nat. Microbiol.">
        <title>Cocultivation of an ultrasmall environmental parasitic bacterium with lytic ability against bacteria associated with wastewater foams.</title>
        <authorList>
            <person name="Batinovic S."/>
            <person name="Rose J.J.A."/>
            <person name="Ratcliffe J."/>
            <person name="Seviour R.J."/>
            <person name="Petrovski S."/>
        </authorList>
    </citation>
    <scope>NUCLEOTIDE SEQUENCE</scope>
    <source>
        <strain evidence="1">JR1</strain>
    </source>
</reference>
<protein>
    <submittedName>
        <fullName evidence="1">Uncharacterized protein</fullName>
    </submittedName>
</protein>
<evidence type="ECO:0000313" key="1">
    <source>
        <dbReference type="EMBL" id="QHN43289.1"/>
    </source>
</evidence>
<dbReference type="RefSeq" id="WP_260763319.1">
    <property type="nucleotide sequence ID" value="NZ_CP045921.1"/>
</dbReference>